<dbReference type="OrthoDB" id="2756128at2759"/>
<dbReference type="EMBL" id="KN817521">
    <property type="protein sequence ID" value="KJA28496.1"/>
    <property type="molecule type" value="Genomic_DNA"/>
</dbReference>
<keyword evidence="2" id="KW-1133">Transmembrane helix</keyword>
<reference evidence="4" key="1">
    <citation type="submission" date="2014-04" db="EMBL/GenBank/DDBJ databases">
        <title>Evolutionary Origins and Diversification of the Mycorrhizal Mutualists.</title>
        <authorList>
            <consortium name="DOE Joint Genome Institute"/>
            <consortium name="Mycorrhizal Genomics Consortium"/>
            <person name="Kohler A."/>
            <person name="Kuo A."/>
            <person name="Nagy L.G."/>
            <person name="Floudas D."/>
            <person name="Copeland A."/>
            <person name="Barry K.W."/>
            <person name="Cichocki N."/>
            <person name="Veneault-Fourrey C."/>
            <person name="LaButti K."/>
            <person name="Lindquist E.A."/>
            <person name="Lipzen A."/>
            <person name="Lundell T."/>
            <person name="Morin E."/>
            <person name="Murat C."/>
            <person name="Riley R."/>
            <person name="Ohm R."/>
            <person name="Sun H."/>
            <person name="Tunlid A."/>
            <person name="Henrissat B."/>
            <person name="Grigoriev I.V."/>
            <person name="Hibbett D.S."/>
            <person name="Martin F."/>
        </authorList>
    </citation>
    <scope>NUCLEOTIDE SEQUENCE [LARGE SCALE GENOMIC DNA]</scope>
    <source>
        <strain evidence="4">FD-334 SS-4</strain>
    </source>
</reference>
<keyword evidence="2" id="KW-0812">Transmembrane</keyword>
<feature type="region of interest" description="Disordered" evidence="1">
    <location>
        <begin position="508"/>
        <end position="553"/>
    </location>
</feature>
<dbReference type="AlphaFoldDB" id="A0A0D2PJ71"/>
<feature type="region of interest" description="Disordered" evidence="1">
    <location>
        <begin position="435"/>
        <end position="454"/>
    </location>
</feature>
<keyword evidence="2" id="KW-0472">Membrane</keyword>
<accession>A0A0D2PJ71</accession>
<organism evidence="3 4">
    <name type="scientific">Hypholoma sublateritium (strain FD-334 SS-4)</name>
    <dbReference type="NCBI Taxonomy" id="945553"/>
    <lineage>
        <taxon>Eukaryota</taxon>
        <taxon>Fungi</taxon>
        <taxon>Dikarya</taxon>
        <taxon>Basidiomycota</taxon>
        <taxon>Agaricomycotina</taxon>
        <taxon>Agaricomycetes</taxon>
        <taxon>Agaricomycetidae</taxon>
        <taxon>Agaricales</taxon>
        <taxon>Agaricineae</taxon>
        <taxon>Strophariaceae</taxon>
        <taxon>Hypholoma</taxon>
    </lineage>
</organism>
<evidence type="ECO:0000313" key="3">
    <source>
        <dbReference type="EMBL" id="KJA28496.1"/>
    </source>
</evidence>
<feature type="region of interest" description="Disordered" evidence="1">
    <location>
        <begin position="268"/>
        <end position="378"/>
    </location>
</feature>
<dbReference type="Proteomes" id="UP000054270">
    <property type="component" value="Unassembled WGS sequence"/>
</dbReference>
<feature type="transmembrane region" description="Helical" evidence="2">
    <location>
        <begin position="191"/>
        <end position="213"/>
    </location>
</feature>
<evidence type="ECO:0000313" key="4">
    <source>
        <dbReference type="Proteomes" id="UP000054270"/>
    </source>
</evidence>
<feature type="compositionally biased region" description="Basic residues" evidence="1">
    <location>
        <begin position="271"/>
        <end position="280"/>
    </location>
</feature>
<dbReference type="OMA" id="DIEMRTY"/>
<proteinExistence type="predicted"/>
<gene>
    <name evidence="3" type="ORF">HYPSUDRAFT_82833</name>
</gene>
<evidence type="ECO:0000256" key="2">
    <source>
        <dbReference type="SAM" id="Phobius"/>
    </source>
</evidence>
<keyword evidence="4" id="KW-1185">Reference proteome</keyword>
<feature type="region of interest" description="Disordered" evidence="1">
    <location>
        <begin position="87"/>
        <end position="111"/>
    </location>
</feature>
<feature type="compositionally biased region" description="Pro residues" evidence="1">
    <location>
        <begin position="523"/>
        <end position="534"/>
    </location>
</feature>
<feature type="region of interest" description="Disordered" evidence="1">
    <location>
        <begin position="460"/>
        <end position="485"/>
    </location>
</feature>
<feature type="region of interest" description="Disordered" evidence="1">
    <location>
        <begin position="1"/>
        <end position="40"/>
    </location>
</feature>
<evidence type="ECO:0000256" key="1">
    <source>
        <dbReference type="SAM" id="MobiDB-lite"/>
    </source>
</evidence>
<sequence>MAKPFVLAPPGSSNFPAQAFVPPTESARHRSHPRPQAKAAPSLSILSLLATLASSSTVHGSPTPPSFLCPSLESGDPTACNIAKRAPTQVSRPPHTFDPRHTHAPRNVPDRFSKQADGAWRRVGSYTLYGSTMPACSSSCATPTAVISPLDDQIQVSDATDPATTSTLLDTVPTDLPPGWKPLEKHNRTALILLISLFLALFIGSLIVGSMLWRNRLKRRRARDVEAKKRRRHMDNEADVREILVEKEIKAKQKIWAKATARWRSNARFSARQRRGRRLSARLSLSNQSSASLDNSRTCLAEPPPSAQPGISPRSSTSSLADNHPSEDTPIPPSSSSSREDASAPHEPQARISPPAYHHHGQIPSLMLSPGDASSTELIPSTATGKERLVQDDAHTPTYPALCDRPQSSIPMSMHAAHVATDDKAMLARLAELASAPPEEDSGPIPQTSVPEWNDDDVEDIASHLLTPSPSQFPFSPMFPPPPSKERLAAAEQLYDYSYAFDEAVPLDFEAGPSAPPFEERSSPPPEGLIPSAPPLFDDDQHPDAEPSAPPLDPISHYALLFLEI</sequence>
<feature type="compositionally biased region" description="Low complexity" evidence="1">
    <location>
        <begin position="281"/>
        <end position="297"/>
    </location>
</feature>
<protein>
    <submittedName>
        <fullName evidence="3">Uncharacterized protein</fullName>
    </submittedName>
</protein>
<name>A0A0D2PJ71_HYPSF</name>